<dbReference type="InterPro" id="IPR016053">
    <property type="entry name" value="Haem_Oase-like"/>
</dbReference>
<dbReference type="Proteomes" id="UP001202328">
    <property type="component" value="Unassembled WGS sequence"/>
</dbReference>
<keyword evidence="4" id="KW-0602">Photosynthesis</keyword>
<dbReference type="EMBL" id="JAJJMB010005585">
    <property type="protein sequence ID" value="KAI3938145.1"/>
    <property type="molecule type" value="Genomic_DNA"/>
</dbReference>
<evidence type="ECO:0000313" key="9">
    <source>
        <dbReference type="Proteomes" id="UP001202328"/>
    </source>
</evidence>
<evidence type="ECO:0000256" key="5">
    <source>
        <dbReference type="ARBA" id="ARBA00022640"/>
    </source>
</evidence>
<evidence type="ECO:0000256" key="6">
    <source>
        <dbReference type="ARBA" id="ARBA00022946"/>
    </source>
</evidence>
<name>A0AAD4XRK0_9MAGN</name>
<keyword evidence="6" id="KW-0809">Transit peptide</keyword>
<feature type="compositionally biased region" description="Polar residues" evidence="7">
    <location>
        <begin position="88"/>
        <end position="99"/>
    </location>
</feature>
<evidence type="ECO:0000256" key="4">
    <source>
        <dbReference type="ARBA" id="ARBA00022531"/>
    </source>
</evidence>
<feature type="region of interest" description="Disordered" evidence="7">
    <location>
        <begin position="150"/>
        <end position="188"/>
    </location>
</feature>
<dbReference type="GO" id="GO:0009507">
    <property type="term" value="C:chloroplast"/>
    <property type="evidence" value="ECO:0007669"/>
    <property type="project" value="UniProtKB-SubCell"/>
</dbReference>
<sequence length="365" mass="41679">MVFSCVYGGSSGGSGIMILEKTLLPFHHFNTTTINKFTNKSLVQKILAPLSNLKLLPQSSFSANFPAQTAIPFRKNRDRFSSFISRCSSTDENYPNSSFSTTTTTSPTATATASTSAPPLLRKRKRYRKQYPGENEGIVEEMRFVAMKLRNDNASNNTSDKDSDGDESEEERESSDEEAKEEVEDRSSETWIPSIEGFVKYLVNSKLVFETLERVAYESEDVAYTYFRRTGLERSEGLRKDLKWFQQQYSIEIPPPSNPGVSYAEYLENLAKTSPPLFLCHFYNIYFAHISGGRVISKQVSERILEGRELEFNRWEGEAPELLKAVRENLNNLGEHWTRDEKNKCLREAAKSFRFLGQIVRLIIL</sequence>
<dbReference type="GO" id="GO:0015979">
    <property type="term" value="P:photosynthesis"/>
    <property type="evidence" value="ECO:0007669"/>
    <property type="project" value="UniProtKB-KW"/>
</dbReference>
<dbReference type="GO" id="GO:0004392">
    <property type="term" value="F:heme oxygenase (decyclizing) activity"/>
    <property type="evidence" value="ECO:0007669"/>
    <property type="project" value="InterPro"/>
</dbReference>
<feature type="compositionally biased region" description="Acidic residues" evidence="7">
    <location>
        <begin position="163"/>
        <end position="182"/>
    </location>
</feature>
<dbReference type="PANTHER" id="PTHR35703:SF1">
    <property type="entry name" value="INACTIVE HEME OXYGENASE 2, CHLOROPLASTIC-RELATED"/>
    <property type="match status" value="1"/>
</dbReference>
<dbReference type="SUPFAM" id="SSF48613">
    <property type="entry name" value="Heme oxygenase-like"/>
    <property type="match status" value="1"/>
</dbReference>
<dbReference type="InterPro" id="IPR016951">
    <property type="entry name" value="Haem_Oase_decyc_pln"/>
</dbReference>
<organism evidence="8 9">
    <name type="scientific">Papaver atlanticum</name>
    <dbReference type="NCBI Taxonomy" id="357466"/>
    <lineage>
        <taxon>Eukaryota</taxon>
        <taxon>Viridiplantae</taxon>
        <taxon>Streptophyta</taxon>
        <taxon>Embryophyta</taxon>
        <taxon>Tracheophyta</taxon>
        <taxon>Spermatophyta</taxon>
        <taxon>Magnoliopsida</taxon>
        <taxon>Ranunculales</taxon>
        <taxon>Papaveraceae</taxon>
        <taxon>Papaveroideae</taxon>
        <taxon>Papaver</taxon>
    </lineage>
</organism>
<dbReference type="AlphaFoldDB" id="A0AAD4XRK0"/>
<keyword evidence="3" id="KW-0150">Chloroplast</keyword>
<evidence type="ECO:0000256" key="7">
    <source>
        <dbReference type="SAM" id="MobiDB-lite"/>
    </source>
</evidence>
<feature type="region of interest" description="Disordered" evidence="7">
    <location>
        <begin position="88"/>
        <end position="133"/>
    </location>
</feature>
<dbReference type="PANTHER" id="PTHR35703">
    <property type="entry name" value="HEME OXYGENASE 1, CHLOROPLASTIC-RELATED"/>
    <property type="match status" value="1"/>
</dbReference>
<dbReference type="Pfam" id="PF01126">
    <property type="entry name" value="Heme_oxygenase"/>
    <property type="match status" value="1"/>
</dbReference>
<accession>A0AAD4XRK0</accession>
<dbReference type="GO" id="GO:0010024">
    <property type="term" value="P:phytochromobilin biosynthetic process"/>
    <property type="evidence" value="ECO:0007669"/>
    <property type="project" value="TreeGrafter"/>
</dbReference>
<evidence type="ECO:0000256" key="3">
    <source>
        <dbReference type="ARBA" id="ARBA00022528"/>
    </source>
</evidence>
<evidence type="ECO:0000313" key="8">
    <source>
        <dbReference type="EMBL" id="KAI3938145.1"/>
    </source>
</evidence>
<dbReference type="Gene3D" id="1.20.910.10">
    <property type="entry name" value="Heme oxygenase-like"/>
    <property type="match status" value="1"/>
</dbReference>
<dbReference type="InterPro" id="IPR002051">
    <property type="entry name" value="Haem_Oase"/>
</dbReference>
<comment type="subcellular location">
    <subcellularLocation>
        <location evidence="1">Plastid</location>
        <location evidence="1">Chloroplast</location>
    </subcellularLocation>
</comment>
<keyword evidence="9" id="KW-1185">Reference proteome</keyword>
<comment type="similarity">
    <text evidence="2">Belongs to the heme oxygenase family.</text>
</comment>
<dbReference type="GO" id="GO:0006788">
    <property type="term" value="P:heme oxidation"/>
    <property type="evidence" value="ECO:0007669"/>
    <property type="project" value="InterPro"/>
</dbReference>
<evidence type="ECO:0000256" key="1">
    <source>
        <dbReference type="ARBA" id="ARBA00004229"/>
    </source>
</evidence>
<reference evidence="8" key="1">
    <citation type="submission" date="2022-04" db="EMBL/GenBank/DDBJ databases">
        <title>A functionally conserved STORR gene fusion in Papaver species that diverged 16.8 million years ago.</title>
        <authorList>
            <person name="Catania T."/>
        </authorList>
    </citation>
    <scope>NUCLEOTIDE SEQUENCE</scope>
    <source>
        <strain evidence="8">S-188037</strain>
    </source>
</reference>
<proteinExistence type="inferred from homology"/>
<evidence type="ECO:0000256" key="2">
    <source>
        <dbReference type="ARBA" id="ARBA00006134"/>
    </source>
</evidence>
<keyword evidence="5" id="KW-0934">Plastid</keyword>
<gene>
    <name evidence="8" type="ORF">MKW98_018701</name>
</gene>
<feature type="compositionally biased region" description="Low complexity" evidence="7">
    <location>
        <begin position="100"/>
        <end position="119"/>
    </location>
</feature>
<dbReference type="CDD" id="cd19165">
    <property type="entry name" value="HemeO"/>
    <property type="match status" value="1"/>
</dbReference>
<comment type="caution">
    <text evidence="8">The sequence shown here is derived from an EMBL/GenBank/DDBJ whole genome shotgun (WGS) entry which is preliminary data.</text>
</comment>
<dbReference type="InterPro" id="IPR016084">
    <property type="entry name" value="Haem_Oase-like_multi-hlx"/>
</dbReference>
<protein>
    <submittedName>
        <fullName evidence="8">Uncharacterized protein</fullName>
    </submittedName>
</protein>